<keyword evidence="3" id="KW-0965">Cell junction</keyword>
<evidence type="ECO:0000256" key="4">
    <source>
        <dbReference type="ARBA" id="ARBA00023054"/>
    </source>
</evidence>
<name>A0AAV5UQ94_9BILA</name>
<feature type="compositionally biased region" description="Basic and acidic residues" evidence="6">
    <location>
        <begin position="298"/>
        <end position="315"/>
    </location>
</feature>
<evidence type="ECO:0000313" key="7">
    <source>
        <dbReference type="EMBL" id="GMT08747.1"/>
    </source>
</evidence>
<comment type="subcellular location">
    <subcellularLocation>
        <location evidence="1">Cell junction</location>
        <location evidence="1">Adherens junction</location>
    </subcellularLocation>
</comment>
<keyword evidence="4 5" id="KW-0175">Coiled coil</keyword>
<evidence type="ECO:0000256" key="1">
    <source>
        <dbReference type="ARBA" id="ARBA00004536"/>
    </source>
</evidence>
<dbReference type="Proteomes" id="UP001432322">
    <property type="component" value="Unassembled WGS sequence"/>
</dbReference>
<dbReference type="EMBL" id="BTSY01000001">
    <property type="protein sequence ID" value="GMT08747.1"/>
    <property type="molecule type" value="Genomic_DNA"/>
</dbReference>
<keyword evidence="8" id="KW-1185">Reference proteome</keyword>
<feature type="coiled-coil region" evidence="5">
    <location>
        <begin position="67"/>
        <end position="172"/>
    </location>
</feature>
<evidence type="ECO:0000256" key="5">
    <source>
        <dbReference type="SAM" id="Coils"/>
    </source>
</evidence>
<reference evidence="7" key="1">
    <citation type="submission" date="2023-10" db="EMBL/GenBank/DDBJ databases">
        <title>Genome assembly of Pristionchus species.</title>
        <authorList>
            <person name="Yoshida K."/>
            <person name="Sommer R.J."/>
        </authorList>
    </citation>
    <scope>NUCLEOTIDE SEQUENCE</scope>
    <source>
        <strain evidence="7">RS5133</strain>
    </source>
</reference>
<dbReference type="Pfam" id="PF10226">
    <property type="entry name" value="CCDC85"/>
    <property type="match status" value="1"/>
</dbReference>
<protein>
    <submittedName>
        <fullName evidence="7">Uncharacterized protein</fullName>
    </submittedName>
</protein>
<comment type="similarity">
    <text evidence="2">Belongs to the CCDC85 family.</text>
</comment>
<proteinExistence type="inferred from homology"/>
<dbReference type="PANTHER" id="PTHR13546">
    <property type="entry name" value="RE60986P"/>
    <property type="match status" value="1"/>
</dbReference>
<accession>A0AAV5UQ94</accession>
<dbReference type="GO" id="GO:0005912">
    <property type="term" value="C:adherens junction"/>
    <property type="evidence" value="ECO:0007669"/>
    <property type="project" value="UniProtKB-SubCell"/>
</dbReference>
<dbReference type="PANTHER" id="PTHR13546:SF15">
    <property type="entry name" value="CCDC85"/>
    <property type="match status" value="1"/>
</dbReference>
<comment type="caution">
    <text evidence="7">The sequence shown here is derived from an EMBL/GenBank/DDBJ whole genome shotgun (WGS) entry which is preliminary data.</text>
</comment>
<feature type="region of interest" description="Disordered" evidence="6">
    <location>
        <begin position="184"/>
        <end position="219"/>
    </location>
</feature>
<evidence type="ECO:0000313" key="8">
    <source>
        <dbReference type="Proteomes" id="UP001432322"/>
    </source>
</evidence>
<feature type="compositionally biased region" description="Polar residues" evidence="6">
    <location>
        <begin position="446"/>
        <end position="469"/>
    </location>
</feature>
<gene>
    <name evidence="7" type="ORF">PFISCL1PPCAC_44</name>
</gene>
<feature type="compositionally biased region" description="Low complexity" evidence="6">
    <location>
        <begin position="316"/>
        <end position="328"/>
    </location>
</feature>
<feature type="region of interest" description="Disordered" evidence="6">
    <location>
        <begin position="441"/>
        <end position="469"/>
    </location>
</feature>
<dbReference type="InterPro" id="IPR019359">
    <property type="entry name" value="CCDC85"/>
</dbReference>
<evidence type="ECO:0000256" key="2">
    <source>
        <dbReference type="ARBA" id="ARBA00009052"/>
    </source>
</evidence>
<dbReference type="AlphaFoldDB" id="A0AAV5UQ94"/>
<evidence type="ECO:0000256" key="3">
    <source>
        <dbReference type="ARBA" id="ARBA00022949"/>
    </source>
</evidence>
<organism evidence="7 8">
    <name type="scientific">Pristionchus fissidentatus</name>
    <dbReference type="NCBI Taxonomy" id="1538716"/>
    <lineage>
        <taxon>Eukaryota</taxon>
        <taxon>Metazoa</taxon>
        <taxon>Ecdysozoa</taxon>
        <taxon>Nematoda</taxon>
        <taxon>Chromadorea</taxon>
        <taxon>Rhabditida</taxon>
        <taxon>Rhabditina</taxon>
        <taxon>Diplogasteromorpha</taxon>
        <taxon>Diplogasteroidea</taxon>
        <taxon>Neodiplogasteridae</taxon>
        <taxon>Pristionchus</taxon>
    </lineage>
</organism>
<sequence>MDGLPSSRLPTVITLHRNHSAHSSTTSLTSEHRRVPGIRYPTAVSSGADARMTPATRTASPASGAAIDRLREENARLRLRTEEITTDSNRRVEMHVAEIRMLKEESKRLRSSIDQLEGERNKARQLAHEWHKFARYSSDLVKQEVRGYDAKLKDAQARMRRLREENEELKQICFYLDAQRHAASASTRRRSARSEEESDDQGCGSSNHSVEEGETTGGFCLQKEDSLRRICQREEESEGAEREQQGVSNDRILDYIHSLESRIKHLEMTTTNPHSDSWRSSMTPEDDLTVMEREWHEEAGGMREGRRGQTMDRPHSTSTMTSSGTTFCSSEMDETMSNSSVYVDGSEPNYSHLEVRTLAPIEEELSQSMEGKRLSAEVALSALLPPCIEPISSSTMALGRLRSDGRLSEIGWRQNEDASVLRLPNGREPQSVSEAVDALRIRENRQSTAPGENPYATWSSNEPKYQTAL</sequence>
<evidence type="ECO:0000256" key="6">
    <source>
        <dbReference type="SAM" id="MobiDB-lite"/>
    </source>
</evidence>
<feature type="region of interest" description="Disordered" evidence="6">
    <location>
        <begin position="298"/>
        <end position="328"/>
    </location>
</feature>